<evidence type="ECO:0000313" key="3">
    <source>
        <dbReference type="Proteomes" id="UP000824596"/>
    </source>
</evidence>
<dbReference type="Pfam" id="PF01425">
    <property type="entry name" value="Amidase"/>
    <property type="match status" value="2"/>
</dbReference>
<dbReference type="InterPro" id="IPR036928">
    <property type="entry name" value="AS_sf"/>
</dbReference>
<feature type="domain" description="Amidase" evidence="1">
    <location>
        <begin position="55"/>
        <end position="125"/>
    </location>
</feature>
<dbReference type="Gene3D" id="3.90.1300.10">
    <property type="entry name" value="Amidase signature (AS) domain"/>
    <property type="match status" value="1"/>
</dbReference>
<gene>
    <name evidence="2" type="ORF">HRG_08180</name>
</gene>
<dbReference type="AlphaFoldDB" id="A0A9P8MTY9"/>
<dbReference type="SUPFAM" id="SSF75304">
    <property type="entry name" value="Amidase signature (AS) enzymes"/>
    <property type="match status" value="1"/>
</dbReference>
<name>A0A9P8MTY9_9HYPO</name>
<dbReference type="RefSeq" id="XP_044718540.1">
    <property type="nucleotide sequence ID" value="XM_044866651.1"/>
</dbReference>
<dbReference type="EMBL" id="JAIZPD010000009">
    <property type="protein sequence ID" value="KAH0961027.1"/>
    <property type="molecule type" value="Genomic_DNA"/>
</dbReference>
<evidence type="ECO:0000259" key="1">
    <source>
        <dbReference type="Pfam" id="PF01425"/>
    </source>
</evidence>
<organism evidence="2 3">
    <name type="scientific">Hirsutella rhossiliensis</name>
    <dbReference type="NCBI Taxonomy" id="111463"/>
    <lineage>
        <taxon>Eukaryota</taxon>
        <taxon>Fungi</taxon>
        <taxon>Dikarya</taxon>
        <taxon>Ascomycota</taxon>
        <taxon>Pezizomycotina</taxon>
        <taxon>Sordariomycetes</taxon>
        <taxon>Hypocreomycetidae</taxon>
        <taxon>Hypocreales</taxon>
        <taxon>Ophiocordycipitaceae</taxon>
        <taxon>Hirsutella</taxon>
    </lineage>
</organism>
<protein>
    <submittedName>
        <fullName evidence="2">Amidase domain-containing protein</fullName>
    </submittedName>
</protein>
<dbReference type="InterPro" id="IPR023631">
    <property type="entry name" value="Amidase_dom"/>
</dbReference>
<keyword evidence="3" id="KW-1185">Reference proteome</keyword>
<dbReference type="Proteomes" id="UP000824596">
    <property type="component" value="Unassembled WGS sequence"/>
</dbReference>
<feature type="domain" description="Amidase" evidence="1">
    <location>
        <begin position="157"/>
        <end position="483"/>
    </location>
</feature>
<reference evidence="2" key="1">
    <citation type="submission" date="2021-09" db="EMBL/GenBank/DDBJ databases">
        <title>A high-quality genome of the endoparasitic fungus Hirsutella rhossiliensis with a comparison of Hirsutella genomes reveals transposable elements contributing to genome size variation.</title>
        <authorList>
            <person name="Lin R."/>
            <person name="Jiao Y."/>
            <person name="Sun X."/>
            <person name="Ling J."/>
            <person name="Xie B."/>
            <person name="Cheng X."/>
        </authorList>
    </citation>
    <scope>NUCLEOTIDE SEQUENCE</scope>
    <source>
        <strain evidence="2">HR02</strain>
    </source>
</reference>
<evidence type="ECO:0000313" key="2">
    <source>
        <dbReference type="EMBL" id="KAH0961027.1"/>
    </source>
</evidence>
<proteinExistence type="predicted"/>
<dbReference type="PANTHER" id="PTHR42678:SF34">
    <property type="entry name" value="OS04G0183300 PROTEIN"/>
    <property type="match status" value="1"/>
</dbReference>
<accession>A0A9P8MTY9</accession>
<dbReference type="GeneID" id="68357309"/>
<dbReference type="PANTHER" id="PTHR42678">
    <property type="entry name" value="AMIDASE"/>
    <property type="match status" value="1"/>
</dbReference>
<sequence>MGKLVELEPTLPLPIYLADAILSPEASNARFPSLIDATLEDLSGGLKKGCFKSTDLVKAYLARINQVNDQLHAVTEVNPDALAIAASLDEERAKNRIRGPLHGIPILLKNNIATMDKMNNTAGSQETPGSWRHFTRENYSQSMVVVSRQQHKQWLDPQGSSSGSAVATDLGLAWAAIGTETVGSILAPSHRSGIVGIKPTVGLTSRDLVIPISERQDSVGSMARTVRDAAYILQAIAGSDPRDTYTSAIPNVPNYLDALNGKGLKRARIGVPWNAINLTIEGSEAKLSPELDAFKKALEVLTEAGATVVETDFSMAQEILLAPQHTRYADFPANLAAYLAELTSSPSNVHTLADVREWTRNSPLEEYPDRNTRIWDHILDAKKPRSNTSKGFLKWHQKSLKLAGPGGLLGALDRDDLNAVVMPTISAPFWASTIGAPGITVPMGNYLETAPVYRDAPRKLVDTGPSVPFGLTFLGRQWSEAQLIGLAYDFEQRTRVRGRVRPKVVPSAELNTAVC</sequence>
<comment type="caution">
    <text evidence="2">The sequence shown here is derived from an EMBL/GenBank/DDBJ whole genome shotgun (WGS) entry which is preliminary data.</text>
</comment>
<dbReference type="OrthoDB" id="566138at2759"/>